<protein>
    <recommendedName>
        <fullName evidence="3">DUF1269 domain-containing family protein</fullName>
    </recommendedName>
</protein>
<dbReference type="Proteomes" id="UP000239814">
    <property type="component" value="Chromosome"/>
</dbReference>
<dbReference type="OrthoDB" id="1779644at2"/>
<keyword evidence="2" id="KW-1185">Reference proteome</keyword>
<name>A0A2S0KCU1_9ACTN</name>
<evidence type="ECO:0000313" key="2">
    <source>
        <dbReference type="Proteomes" id="UP000239814"/>
    </source>
</evidence>
<organism evidence="1 2">
    <name type="scientific">Gordonia iterans</name>
    <dbReference type="NCBI Taxonomy" id="1004901"/>
    <lineage>
        <taxon>Bacteria</taxon>
        <taxon>Bacillati</taxon>
        <taxon>Actinomycetota</taxon>
        <taxon>Actinomycetes</taxon>
        <taxon>Mycobacteriales</taxon>
        <taxon>Gordoniaceae</taxon>
        <taxon>Gordonia</taxon>
    </lineage>
</organism>
<dbReference type="EMBL" id="CP027433">
    <property type="protein sequence ID" value="AVL99460.1"/>
    <property type="molecule type" value="Genomic_DNA"/>
</dbReference>
<dbReference type="KEGG" id="git:C6V83_03340"/>
<proteinExistence type="predicted"/>
<evidence type="ECO:0000313" key="1">
    <source>
        <dbReference type="EMBL" id="AVL99460.1"/>
    </source>
</evidence>
<sequence length="141" mass="14296">MTDSVAAPLGPVELMVVSLAPGGPSPELLAALAAQVDAQTVRVLDFVVVHKTESGDVEVTELELDALGGAALELAVPGLTGDEDIALLAETLVAGETSAIVALELVWARELGARLAAEGSEVIAAERIPASVVNEIAALHD</sequence>
<accession>A0A2S0KCU1</accession>
<reference evidence="1 2" key="1">
    <citation type="submission" date="2018-03" db="EMBL/GenBank/DDBJ databases">
        <title>Characteristics and genome of n-alkane degrading marine bacteria Gordonia iterans isolated from crude oil contaminated in Tae-an, South Korea.</title>
        <authorList>
            <person name="Lee S.-S."/>
            <person name="Kim H."/>
        </authorList>
    </citation>
    <scope>NUCLEOTIDE SEQUENCE [LARGE SCALE GENOMIC DNA]</scope>
    <source>
        <strain evidence="1 2">Co17</strain>
    </source>
</reference>
<evidence type="ECO:0008006" key="3">
    <source>
        <dbReference type="Google" id="ProtNLM"/>
    </source>
</evidence>
<dbReference type="Pfam" id="PF19850">
    <property type="entry name" value="DUF6325"/>
    <property type="match status" value="1"/>
</dbReference>
<dbReference type="InterPro" id="IPR046288">
    <property type="entry name" value="DUF6325"/>
</dbReference>
<dbReference type="AlphaFoldDB" id="A0A2S0KCU1"/>
<dbReference type="RefSeq" id="WP_105941195.1">
    <property type="nucleotide sequence ID" value="NZ_CP027433.1"/>
</dbReference>
<gene>
    <name evidence="1" type="ORF">C6V83_03340</name>
</gene>